<keyword evidence="3" id="KW-1185">Reference proteome</keyword>
<dbReference type="Pfam" id="PF03167">
    <property type="entry name" value="UDG"/>
    <property type="match status" value="1"/>
</dbReference>
<evidence type="ECO:0000313" key="2">
    <source>
        <dbReference type="EMBL" id="RXZ66556.1"/>
    </source>
</evidence>
<dbReference type="Proteomes" id="UP000293623">
    <property type="component" value="Unassembled WGS sequence"/>
</dbReference>
<comment type="caution">
    <text evidence="2">The sequence shown here is derived from an EMBL/GenBank/DDBJ whole genome shotgun (WGS) entry which is preliminary data.</text>
</comment>
<dbReference type="SMART" id="SM00986">
    <property type="entry name" value="UDG"/>
    <property type="match status" value="1"/>
</dbReference>
<evidence type="ECO:0000313" key="3">
    <source>
        <dbReference type="Proteomes" id="UP000293623"/>
    </source>
</evidence>
<dbReference type="Gene3D" id="3.40.470.10">
    <property type="entry name" value="Uracil-DNA glycosylase-like domain"/>
    <property type="match status" value="1"/>
</dbReference>
<dbReference type="InterPro" id="IPR047124">
    <property type="entry name" value="HI_0220.2"/>
</dbReference>
<dbReference type="EMBL" id="SDPV01000001">
    <property type="protein sequence ID" value="RXZ66556.1"/>
    <property type="molecule type" value="Genomic_DNA"/>
</dbReference>
<reference evidence="2 3" key="1">
    <citation type="submission" date="2019-01" db="EMBL/GenBank/DDBJ databases">
        <title>Altererythrobacter rhizovicinus sp. nov., isolated from the rhizosphere soil of Haloxylon ammodendron.</title>
        <authorList>
            <person name="Li H.-P."/>
            <person name="Gou J.-Y."/>
            <person name="Yao D."/>
            <person name="Han Q.-Q."/>
            <person name="Shao K.-Z."/>
            <person name="Zhao Q."/>
            <person name="Zhang J.-L."/>
        </authorList>
    </citation>
    <scope>NUCLEOTIDE SEQUENCE [LARGE SCALE GENOMIC DNA]</scope>
    <source>
        <strain evidence="2 3">AY-3R</strain>
    </source>
</reference>
<evidence type="ECO:0000259" key="1">
    <source>
        <dbReference type="SMART" id="SM00986"/>
    </source>
</evidence>
<dbReference type="RefSeq" id="WP_129524018.1">
    <property type="nucleotide sequence ID" value="NZ_SDPV01000001.1"/>
</dbReference>
<accession>A0A4V1QWL3</accession>
<dbReference type="InterPro" id="IPR005122">
    <property type="entry name" value="Uracil-DNA_glycosylase-like"/>
</dbReference>
<sequence length="210" mass="23292">MTEFDELAASARACRACSTVLPVEPRPVFQISPEARLLIAGQAPGSKVHASGIPFADASGARLREWMGVTEAEFYDARRTAILPIGFCYPGRAKGGDAPPRPECAKLWRNDLLALMPQIRLTLLVGTYAQHDALGPGRMTDRVRRFRDFLPDRFPLPHPSWRSHIWMRDNPWFEAEVLPELRASVRRAIGESRGGANASGMGSGRGQRMR</sequence>
<name>A0A4V1QWL3_9SPHN</name>
<gene>
    <name evidence="2" type="ORF">ETX26_07740</name>
</gene>
<dbReference type="SMART" id="SM00987">
    <property type="entry name" value="UreE_C"/>
    <property type="match status" value="1"/>
</dbReference>
<dbReference type="OrthoDB" id="9789139at2"/>
<dbReference type="CDD" id="cd10033">
    <property type="entry name" value="UDG_like"/>
    <property type="match status" value="1"/>
</dbReference>
<dbReference type="AlphaFoldDB" id="A0A4V1QWL3"/>
<dbReference type="PANTHER" id="PTHR42160">
    <property type="entry name" value="URACIL-DNA GLYCOSYLASE SUPERFAMILY PROTEIN"/>
    <property type="match status" value="1"/>
</dbReference>
<dbReference type="SUPFAM" id="SSF52141">
    <property type="entry name" value="Uracil-DNA glycosylase-like"/>
    <property type="match status" value="1"/>
</dbReference>
<dbReference type="PANTHER" id="PTHR42160:SF1">
    <property type="entry name" value="URACIL-DNA GLYCOSYLASE SUPERFAMILY PROTEIN"/>
    <property type="match status" value="1"/>
</dbReference>
<protein>
    <submittedName>
        <fullName evidence="2">Uracil-DNA glycosylase family protein</fullName>
    </submittedName>
</protein>
<proteinExistence type="predicted"/>
<dbReference type="InterPro" id="IPR036895">
    <property type="entry name" value="Uracil-DNA_glycosylase-like_sf"/>
</dbReference>
<feature type="domain" description="Uracil-DNA glycosylase-like" evidence="1">
    <location>
        <begin position="28"/>
        <end position="182"/>
    </location>
</feature>
<organism evidence="2 3">
    <name type="scientific">Pelagerythrobacter rhizovicinus</name>
    <dbReference type="NCBI Taxonomy" id="2268576"/>
    <lineage>
        <taxon>Bacteria</taxon>
        <taxon>Pseudomonadati</taxon>
        <taxon>Pseudomonadota</taxon>
        <taxon>Alphaproteobacteria</taxon>
        <taxon>Sphingomonadales</taxon>
        <taxon>Erythrobacteraceae</taxon>
        <taxon>Pelagerythrobacter</taxon>
    </lineage>
</organism>